<organism evidence="1 2">
    <name type="scientific">Trypanosoma brucei gambiense (strain MHOM/CI/86/DAL972)</name>
    <dbReference type="NCBI Taxonomy" id="679716"/>
    <lineage>
        <taxon>Eukaryota</taxon>
        <taxon>Discoba</taxon>
        <taxon>Euglenozoa</taxon>
        <taxon>Kinetoplastea</taxon>
        <taxon>Metakinetoplastina</taxon>
        <taxon>Trypanosomatida</taxon>
        <taxon>Trypanosomatidae</taxon>
        <taxon>Trypanosoma</taxon>
    </lineage>
</organism>
<name>C9ZNG5_TRYB9</name>
<evidence type="ECO:0000313" key="2">
    <source>
        <dbReference type="Proteomes" id="UP000002316"/>
    </source>
</evidence>
<gene>
    <name evidence="1" type="ORF">TbgDal_V810</name>
</gene>
<proteinExistence type="predicted"/>
<dbReference type="EMBL" id="FN554968">
    <property type="protein sequence ID" value="CBH10943.1"/>
    <property type="molecule type" value="Genomic_DNA"/>
</dbReference>
<dbReference type="AlphaFoldDB" id="C9ZNG5"/>
<evidence type="ECO:0000313" key="1">
    <source>
        <dbReference type="EMBL" id="CBH10943.1"/>
    </source>
</evidence>
<dbReference type="Proteomes" id="UP000002316">
    <property type="component" value="Chromosome 5"/>
</dbReference>
<dbReference type="RefSeq" id="XP_011773230.1">
    <property type="nucleotide sequence ID" value="XM_011774928.1"/>
</dbReference>
<accession>C9ZNG5</accession>
<protein>
    <submittedName>
        <fullName evidence="1">Uncharacterized protein</fullName>
    </submittedName>
</protein>
<dbReference type="GeneID" id="23861707"/>
<reference evidence="2" key="1">
    <citation type="journal article" date="2010" name="PLoS Negl. Trop. Dis.">
        <title>The genome sequence of Trypanosoma brucei gambiense, causative agent of chronic human african trypanosomiasis.</title>
        <authorList>
            <person name="Jackson A.P."/>
            <person name="Sanders M."/>
            <person name="Berry A."/>
            <person name="McQuillan J."/>
            <person name="Aslett M.A."/>
            <person name="Quail M.A."/>
            <person name="Chukualim B."/>
            <person name="Capewell P."/>
            <person name="MacLeod A."/>
            <person name="Melville S.E."/>
            <person name="Gibson W."/>
            <person name="Barry J.D."/>
            <person name="Berriman M."/>
            <person name="Hertz-Fowler C."/>
        </authorList>
    </citation>
    <scope>NUCLEOTIDE SEQUENCE [LARGE SCALE GENOMIC DNA]</scope>
    <source>
        <strain evidence="2">MHOM/CI/86/DAL972</strain>
    </source>
</reference>
<sequence length="150" mass="17665">MRCIFNPRLAGLAYQSTLELSASRPMKHNTPICNIERRLTAKQATRSKNSHSKIQPQLTNILFFEMHVARKSVYITTNAYDDYFFLLSFLRSFERPRQDRGFASHRRHLGILQKGSRRTKFPLEDEIKTSYMTLNHPHLHNSIIQQQPKH</sequence>
<dbReference type="KEGG" id="tbg:TbgDal_V810"/>